<evidence type="ECO:0000259" key="8">
    <source>
        <dbReference type="PROSITE" id="PS50850"/>
    </source>
</evidence>
<feature type="transmembrane region" description="Helical" evidence="7">
    <location>
        <begin position="369"/>
        <end position="392"/>
    </location>
</feature>
<feature type="transmembrane region" description="Helical" evidence="7">
    <location>
        <begin position="109"/>
        <end position="129"/>
    </location>
</feature>
<evidence type="ECO:0000313" key="10">
    <source>
        <dbReference type="Proteomes" id="UP001500929"/>
    </source>
</evidence>
<comment type="caution">
    <text evidence="9">The sequence shown here is derived from an EMBL/GenBank/DDBJ whole genome shotgun (WGS) entry which is preliminary data.</text>
</comment>
<feature type="transmembrane region" description="Helical" evidence="7">
    <location>
        <begin position="341"/>
        <end position="363"/>
    </location>
</feature>
<feature type="transmembrane region" description="Helical" evidence="7">
    <location>
        <begin position="45"/>
        <end position="68"/>
    </location>
</feature>
<dbReference type="SUPFAM" id="SSF103473">
    <property type="entry name" value="MFS general substrate transporter"/>
    <property type="match status" value="1"/>
</dbReference>
<dbReference type="RefSeq" id="WP_259478701.1">
    <property type="nucleotide sequence ID" value="NZ_BAAAQY010000003.1"/>
</dbReference>
<keyword evidence="10" id="KW-1185">Reference proteome</keyword>
<comment type="subcellular location">
    <subcellularLocation>
        <location evidence="1">Cell membrane</location>
        <topology evidence="1">Multi-pass membrane protein</topology>
    </subcellularLocation>
</comment>
<evidence type="ECO:0000256" key="2">
    <source>
        <dbReference type="ARBA" id="ARBA00022448"/>
    </source>
</evidence>
<evidence type="ECO:0000256" key="5">
    <source>
        <dbReference type="ARBA" id="ARBA00022989"/>
    </source>
</evidence>
<evidence type="ECO:0000313" key="9">
    <source>
        <dbReference type="EMBL" id="GAA2229010.1"/>
    </source>
</evidence>
<dbReference type="InterPro" id="IPR020846">
    <property type="entry name" value="MFS_dom"/>
</dbReference>
<evidence type="ECO:0000256" key="4">
    <source>
        <dbReference type="ARBA" id="ARBA00022692"/>
    </source>
</evidence>
<keyword evidence="2" id="KW-0813">Transport</keyword>
<dbReference type="Pfam" id="PF07690">
    <property type="entry name" value="MFS_1"/>
    <property type="match status" value="1"/>
</dbReference>
<dbReference type="InterPro" id="IPR050171">
    <property type="entry name" value="MFS_Transporters"/>
</dbReference>
<feature type="transmembrane region" description="Helical" evidence="7">
    <location>
        <begin position="251"/>
        <end position="273"/>
    </location>
</feature>
<sequence length="413" mass="41343">MVSAQARSQGSRWVIAGIVFASVVVASAAGAGTPLLALYQRDWGFPLWELTLAFSVYAGSLLLTLLVAGSLSDHVGRRPVLIGALALMIVSGTLFLIDDSVGWVVLARAIQGVATGAATSTFTATIIELSSERHRGVMTVVTSAAPVGGLALGALLTGVVSDAVHDPTRLVFGVLIVSFVVGMIAVFAAEETSARTPGAARSLRPRLVVPPALTKTFVAVAPLVAAGWMFSGLFLGLAPTFDRTVFELSGGALNGVMVALQPAAAALIGLVFARVAAPRAAAVGAVLMLAGASLAVAGLLSVQLPLVAAGAVVGGAGQGAGFGSSLRILGERADNADRGGLFSAVYLVAYAGYGVPVLIAGGLSGALGLAPVVTVYGAVVAALAAWALVAILRTLGSDIRRSTASTTVRGGHS</sequence>
<evidence type="ECO:0000256" key="6">
    <source>
        <dbReference type="ARBA" id="ARBA00023136"/>
    </source>
</evidence>
<reference evidence="9 10" key="1">
    <citation type="journal article" date="2019" name="Int. J. Syst. Evol. Microbiol.">
        <title>The Global Catalogue of Microorganisms (GCM) 10K type strain sequencing project: providing services to taxonomists for standard genome sequencing and annotation.</title>
        <authorList>
            <consortium name="The Broad Institute Genomics Platform"/>
            <consortium name="The Broad Institute Genome Sequencing Center for Infectious Disease"/>
            <person name="Wu L."/>
            <person name="Ma J."/>
        </authorList>
    </citation>
    <scope>NUCLEOTIDE SEQUENCE [LARGE SCALE GENOMIC DNA]</scope>
    <source>
        <strain evidence="9 10">JCM 16117</strain>
    </source>
</reference>
<dbReference type="Gene3D" id="1.20.1250.20">
    <property type="entry name" value="MFS general substrate transporter like domains"/>
    <property type="match status" value="1"/>
</dbReference>
<keyword evidence="5 7" id="KW-1133">Transmembrane helix</keyword>
<dbReference type="InterPro" id="IPR036259">
    <property type="entry name" value="MFS_trans_sf"/>
</dbReference>
<feature type="transmembrane region" description="Helical" evidence="7">
    <location>
        <begin position="280"/>
        <end position="300"/>
    </location>
</feature>
<dbReference type="PANTHER" id="PTHR23517">
    <property type="entry name" value="RESISTANCE PROTEIN MDTM, PUTATIVE-RELATED-RELATED"/>
    <property type="match status" value="1"/>
</dbReference>
<proteinExistence type="predicted"/>
<dbReference type="EMBL" id="BAAAQY010000003">
    <property type="protein sequence ID" value="GAA2229010.1"/>
    <property type="molecule type" value="Genomic_DNA"/>
</dbReference>
<keyword evidence="4 7" id="KW-0812">Transmembrane</keyword>
<evidence type="ECO:0000256" key="1">
    <source>
        <dbReference type="ARBA" id="ARBA00004651"/>
    </source>
</evidence>
<dbReference type="InterPro" id="IPR011701">
    <property type="entry name" value="MFS"/>
</dbReference>
<dbReference type="PANTHER" id="PTHR23517:SF13">
    <property type="entry name" value="MAJOR FACILITATOR SUPERFAMILY MFS_1"/>
    <property type="match status" value="1"/>
</dbReference>
<keyword evidence="6 7" id="KW-0472">Membrane</keyword>
<feature type="transmembrane region" description="Helical" evidence="7">
    <location>
        <begin position="12"/>
        <end position="39"/>
    </location>
</feature>
<gene>
    <name evidence="9" type="ORF">GCM10009851_11940</name>
</gene>
<feature type="transmembrane region" description="Helical" evidence="7">
    <location>
        <begin position="80"/>
        <end position="97"/>
    </location>
</feature>
<feature type="domain" description="Major facilitator superfamily (MFS) profile" evidence="8">
    <location>
        <begin position="14"/>
        <end position="395"/>
    </location>
</feature>
<feature type="transmembrane region" description="Helical" evidence="7">
    <location>
        <begin position="208"/>
        <end position="231"/>
    </location>
</feature>
<protein>
    <submittedName>
        <fullName evidence="9">MFS transporter</fullName>
    </submittedName>
</protein>
<evidence type="ECO:0000256" key="7">
    <source>
        <dbReference type="SAM" id="Phobius"/>
    </source>
</evidence>
<feature type="transmembrane region" description="Helical" evidence="7">
    <location>
        <begin position="136"/>
        <end position="158"/>
    </location>
</feature>
<organism evidence="9 10">
    <name type="scientific">Herbiconiux moechotypicola</name>
    <dbReference type="NCBI Taxonomy" id="637393"/>
    <lineage>
        <taxon>Bacteria</taxon>
        <taxon>Bacillati</taxon>
        <taxon>Actinomycetota</taxon>
        <taxon>Actinomycetes</taxon>
        <taxon>Micrococcales</taxon>
        <taxon>Microbacteriaceae</taxon>
        <taxon>Herbiconiux</taxon>
    </lineage>
</organism>
<dbReference type="PROSITE" id="PS50850">
    <property type="entry name" value="MFS"/>
    <property type="match status" value="1"/>
</dbReference>
<accession>A0ABN3DFY1</accession>
<keyword evidence="3" id="KW-1003">Cell membrane</keyword>
<feature type="transmembrane region" description="Helical" evidence="7">
    <location>
        <begin position="170"/>
        <end position="188"/>
    </location>
</feature>
<evidence type="ECO:0000256" key="3">
    <source>
        <dbReference type="ARBA" id="ARBA00022475"/>
    </source>
</evidence>
<name>A0ABN3DFY1_9MICO</name>
<dbReference type="Proteomes" id="UP001500929">
    <property type="component" value="Unassembled WGS sequence"/>
</dbReference>
<feature type="transmembrane region" description="Helical" evidence="7">
    <location>
        <begin position="306"/>
        <end position="329"/>
    </location>
</feature>